<dbReference type="PANTHER" id="PTHR43798:SF33">
    <property type="entry name" value="HYDROLASE, PUTATIVE (AFU_ORTHOLOGUE AFUA_2G14860)-RELATED"/>
    <property type="match status" value="1"/>
</dbReference>
<dbReference type="Gene3D" id="3.40.50.1820">
    <property type="entry name" value="alpha/beta hydrolase"/>
    <property type="match status" value="1"/>
</dbReference>
<keyword evidence="2" id="KW-0378">Hydrolase</keyword>
<reference evidence="2 3" key="1">
    <citation type="submission" date="2019-07" db="EMBL/GenBank/DDBJ databases">
        <title>Caenimonas sedimenti sp. nov., isolated from activated sludge.</title>
        <authorList>
            <person name="Xu J."/>
        </authorList>
    </citation>
    <scope>NUCLEOTIDE SEQUENCE [LARGE SCALE GENOMIC DNA]</scope>
    <source>
        <strain evidence="2 3">HX-9-20</strain>
    </source>
</reference>
<gene>
    <name evidence="2" type="ORF">FN976_10085</name>
</gene>
<dbReference type="OrthoDB" id="9799989at2"/>
<protein>
    <submittedName>
        <fullName evidence="2">Alpha/beta hydrolase</fullName>
    </submittedName>
</protein>
<dbReference type="GO" id="GO:0016787">
    <property type="term" value="F:hydrolase activity"/>
    <property type="evidence" value="ECO:0007669"/>
    <property type="project" value="UniProtKB-KW"/>
</dbReference>
<keyword evidence="3" id="KW-1185">Reference proteome</keyword>
<dbReference type="Pfam" id="PF00561">
    <property type="entry name" value="Abhydrolase_1"/>
    <property type="match status" value="1"/>
</dbReference>
<dbReference type="GO" id="GO:0016020">
    <property type="term" value="C:membrane"/>
    <property type="evidence" value="ECO:0007669"/>
    <property type="project" value="TreeGrafter"/>
</dbReference>
<proteinExistence type="predicted"/>
<feature type="domain" description="AB hydrolase-1" evidence="1">
    <location>
        <begin position="35"/>
        <end position="277"/>
    </location>
</feature>
<dbReference type="InterPro" id="IPR000639">
    <property type="entry name" value="Epox_hydrolase-like"/>
</dbReference>
<dbReference type="AlphaFoldDB" id="A0A562ZRV9"/>
<dbReference type="InterPro" id="IPR000073">
    <property type="entry name" value="AB_hydrolase_1"/>
</dbReference>
<organism evidence="2 3">
    <name type="scientific">Caenimonas sedimenti</name>
    <dbReference type="NCBI Taxonomy" id="2596921"/>
    <lineage>
        <taxon>Bacteria</taxon>
        <taxon>Pseudomonadati</taxon>
        <taxon>Pseudomonadota</taxon>
        <taxon>Betaproteobacteria</taxon>
        <taxon>Burkholderiales</taxon>
        <taxon>Comamonadaceae</taxon>
        <taxon>Caenimonas</taxon>
    </lineage>
</organism>
<comment type="caution">
    <text evidence="2">The sequence shown here is derived from an EMBL/GenBank/DDBJ whole genome shotgun (WGS) entry which is preliminary data.</text>
</comment>
<dbReference type="InterPro" id="IPR050266">
    <property type="entry name" value="AB_hydrolase_sf"/>
</dbReference>
<dbReference type="PRINTS" id="PR00111">
    <property type="entry name" value="ABHYDROLASE"/>
</dbReference>
<name>A0A562ZRV9_9BURK</name>
<dbReference type="PRINTS" id="PR00412">
    <property type="entry name" value="EPOXHYDRLASE"/>
</dbReference>
<accession>A0A562ZRV9</accession>
<dbReference type="RefSeq" id="WP_145892889.1">
    <property type="nucleotide sequence ID" value="NZ_VOBQ01000008.1"/>
</dbReference>
<dbReference type="EMBL" id="VOBQ01000008">
    <property type="protein sequence ID" value="TWO71273.1"/>
    <property type="molecule type" value="Genomic_DNA"/>
</dbReference>
<dbReference type="InterPro" id="IPR029058">
    <property type="entry name" value="AB_hydrolase_fold"/>
</dbReference>
<evidence type="ECO:0000313" key="3">
    <source>
        <dbReference type="Proteomes" id="UP000318199"/>
    </source>
</evidence>
<dbReference type="SUPFAM" id="SSF53474">
    <property type="entry name" value="alpha/beta-Hydrolases"/>
    <property type="match status" value="1"/>
</dbReference>
<dbReference type="PANTHER" id="PTHR43798">
    <property type="entry name" value="MONOACYLGLYCEROL LIPASE"/>
    <property type="match status" value="1"/>
</dbReference>
<dbReference type="Proteomes" id="UP000318199">
    <property type="component" value="Unassembled WGS sequence"/>
</dbReference>
<evidence type="ECO:0000259" key="1">
    <source>
        <dbReference type="Pfam" id="PF00561"/>
    </source>
</evidence>
<evidence type="ECO:0000313" key="2">
    <source>
        <dbReference type="EMBL" id="TWO71273.1"/>
    </source>
</evidence>
<sequence>MSLWLDLLGACVRYVETPSFGNIRIVEAGAGKPEALFLMHGIGGHLEAYAKNVLALSADYHVVAFDFVGHGLSDKPLEVDYLPATYALQLGELMDALGILRAHISGESLGGWVAGTFAAMCPFRVKRLILNTTGGIPIVSEKGRRELQNLEELSRRNVGQVPTVETVRRRMKWLMHETNWSLLDDELVGSRLAIYLRPDFQQAAPKVLALLNSADPGASTPVMIELGKLACDTLFLWTRFNPIHDLEAATAACAQVPGGQLYVMRADAAHWPQYEAPAEFNTVVHQFLQTGKV</sequence>